<dbReference type="InterPro" id="IPR004360">
    <property type="entry name" value="Glyas_Fos-R_dOase_dom"/>
</dbReference>
<organism evidence="2 3">
    <name type="scientific">Streptomyces rubiginosohelvolus</name>
    <dbReference type="NCBI Taxonomy" id="67362"/>
    <lineage>
        <taxon>Bacteria</taxon>
        <taxon>Bacillati</taxon>
        <taxon>Actinomycetota</taxon>
        <taxon>Actinomycetes</taxon>
        <taxon>Kitasatosporales</taxon>
        <taxon>Streptomycetaceae</taxon>
        <taxon>Streptomyces</taxon>
    </lineage>
</organism>
<sequence>MQITASTASLTVDDVAASQRFFTTHLGYTEQAAAEGFASLTRDDAAMDIVLLARGTGVLPADQRDQRASGLILAFTTTGLEAEEKRLRSEGVDITMPLREEPWGERLFQVTDPNGVIVQFVEWVTPSAPEGA</sequence>
<evidence type="ECO:0000313" key="3">
    <source>
        <dbReference type="Proteomes" id="UP000624183"/>
    </source>
</evidence>
<dbReference type="EMBL" id="BMUW01000018">
    <property type="protein sequence ID" value="GGZ78064.1"/>
    <property type="molecule type" value="Genomic_DNA"/>
</dbReference>
<feature type="domain" description="VOC" evidence="1">
    <location>
        <begin position="3"/>
        <end position="123"/>
    </location>
</feature>
<evidence type="ECO:0000313" key="2">
    <source>
        <dbReference type="EMBL" id="GGZ78064.1"/>
    </source>
</evidence>
<dbReference type="InterPro" id="IPR037523">
    <property type="entry name" value="VOC_core"/>
</dbReference>
<keyword evidence="3" id="KW-1185">Reference proteome</keyword>
<dbReference type="InterPro" id="IPR029068">
    <property type="entry name" value="Glyas_Bleomycin-R_OHBP_Dase"/>
</dbReference>
<accession>A0ABQ3CDN1</accession>
<protein>
    <submittedName>
        <fullName evidence="2">Glyoxalase</fullName>
    </submittedName>
</protein>
<comment type="caution">
    <text evidence="2">The sequence shown here is derived from an EMBL/GenBank/DDBJ whole genome shotgun (WGS) entry which is preliminary data.</text>
</comment>
<dbReference type="Gene3D" id="3.10.180.10">
    <property type="entry name" value="2,3-Dihydroxybiphenyl 1,2-Dioxygenase, domain 1"/>
    <property type="match status" value="1"/>
</dbReference>
<gene>
    <name evidence="2" type="ORF">GCM10010328_61150</name>
</gene>
<proteinExistence type="predicted"/>
<dbReference type="SUPFAM" id="SSF54593">
    <property type="entry name" value="Glyoxalase/Bleomycin resistance protein/Dihydroxybiphenyl dioxygenase"/>
    <property type="match status" value="1"/>
</dbReference>
<dbReference type="Proteomes" id="UP000624183">
    <property type="component" value="Unassembled WGS sequence"/>
</dbReference>
<reference evidence="3" key="1">
    <citation type="journal article" date="2019" name="Int. J. Syst. Evol. Microbiol.">
        <title>The Global Catalogue of Microorganisms (GCM) 10K type strain sequencing project: providing services to taxonomists for standard genome sequencing and annotation.</title>
        <authorList>
            <consortium name="The Broad Institute Genomics Platform"/>
            <consortium name="The Broad Institute Genome Sequencing Center for Infectious Disease"/>
            <person name="Wu L."/>
            <person name="Ma J."/>
        </authorList>
    </citation>
    <scope>NUCLEOTIDE SEQUENCE [LARGE SCALE GENOMIC DNA]</scope>
    <source>
        <strain evidence="3">JCM 4602</strain>
    </source>
</reference>
<dbReference type="PROSITE" id="PS51819">
    <property type="entry name" value="VOC"/>
    <property type="match status" value="1"/>
</dbReference>
<dbReference type="Pfam" id="PF00903">
    <property type="entry name" value="Glyoxalase"/>
    <property type="match status" value="1"/>
</dbReference>
<evidence type="ECO:0000259" key="1">
    <source>
        <dbReference type="PROSITE" id="PS51819"/>
    </source>
</evidence>
<name>A0ABQ3CDN1_9ACTN</name>